<keyword evidence="1" id="KW-0812">Transmembrane</keyword>
<dbReference type="InterPro" id="IPR029044">
    <property type="entry name" value="Nucleotide-diphossugar_trans"/>
</dbReference>
<feature type="domain" description="Glycosyltransferase 2-like" evidence="2">
    <location>
        <begin position="48"/>
        <end position="224"/>
    </location>
</feature>
<feature type="transmembrane region" description="Helical" evidence="1">
    <location>
        <begin position="293"/>
        <end position="318"/>
    </location>
</feature>
<reference evidence="3" key="1">
    <citation type="submission" date="2020-03" db="EMBL/GenBank/DDBJ databases">
        <title>Genome of Pelagibius litoralis DSM 21314T.</title>
        <authorList>
            <person name="Wang G."/>
        </authorList>
    </citation>
    <scope>NUCLEOTIDE SEQUENCE</scope>
    <source>
        <strain evidence="3">DSM 21314</strain>
    </source>
</reference>
<dbReference type="Proteomes" id="UP000761264">
    <property type="component" value="Unassembled WGS sequence"/>
</dbReference>
<dbReference type="PANTHER" id="PTHR43646">
    <property type="entry name" value="GLYCOSYLTRANSFERASE"/>
    <property type="match status" value="1"/>
</dbReference>
<dbReference type="AlphaFoldDB" id="A0A967EYR8"/>
<evidence type="ECO:0000313" key="3">
    <source>
        <dbReference type="EMBL" id="NIA69834.1"/>
    </source>
</evidence>
<dbReference type="NCBIfam" id="TIGR03469">
    <property type="entry name" value="HpnB"/>
    <property type="match status" value="1"/>
</dbReference>
<dbReference type="InterPro" id="IPR001173">
    <property type="entry name" value="Glyco_trans_2-like"/>
</dbReference>
<feature type="transmembrane region" description="Helical" evidence="1">
    <location>
        <begin position="6"/>
        <end position="26"/>
    </location>
</feature>
<feature type="transmembrane region" description="Helical" evidence="1">
    <location>
        <begin position="350"/>
        <end position="368"/>
    </location>
</feature>
<evidence type="ECO:0000259" key="2">
    <source>
        <dbReference type="Pfam" id="PF00535"/>
    </source>
</evidence>
<dbReference type="PANTHER" id="PTHR43646:SF3">
    <property type="entry name" value="SLR1566 PROTEIN"/>
    <property type="match status" value="1"/>
</dbReference>
<evidence type="ECO:0000256" key="1">
    <source>
        <dbReference type="SAM" id="Phobius"/>
    </source>
</evidence>
<keyword evidence="1" id="KW-1133">Transmembrane helix</keyword>
<dbReference type="InterPro" id="IPR017832">
    <property type="entry name" value="Glyco_trans_2_hopen-assoc_HpnB"/>
</dbReference>
<protein>
    <submittedName>
        <fullName evidence="3">Glycosyltransferase</fullName>
    </submittedName>
</protein>
<dbReference type="Pfam" id="PF00535">
    <property type="entry name" value="Glycos_transf_2"/>
    <property type="match status" value="1"/>
</dbReference>
<name>A0A967EYR8_9PROT</name>
<evidence type="ECO:0000313" key="4">
    <source>
        <dbReference type="Proteomes" id="UP000761264"/>
    </source>
</evidence>
<keyword evidence="1" id="KW-0472">Membrane</keyword>
<organism evidence="3 4">
    <name type="scientific">Pelagibius litoralis</name>
    <dbReference type="NCBI Taxonomy" id="374515"/>
    <lineage>
        <taxon>Bacteria</taxon>
        <taxon>Pseudomonadati</taxon>
        <taxon>Pseudomonadota</taxon>
        <taxon>Alphaproteobacteria</taxon>
        <taxon>Rhodospirillales</taxon>
        <taxon>Rhodovibrionaceae</taxon>
        <taxon>Pelagibius</taxon>
    </lineage>
</organism>
<keyword evidence="4" id="KW-1185">Reference proteome</keyword>
<dbReference type="EMBL" id="JAAQPH010000010">
    <property type="protein sequence ID" value="NIA69834.1"/>
    <property type="molecule type" value="Genomic_DNA"/>
</dbReference>
<dbReference type="RefSeq" id="WP_167225815.1">
    <property type="nucleotide sequence ID" value="NZ_JAAQPH010000010.1"/>
</dbReference>
<dbReference type="SUPFAM" id="SSF53448">
    <property type="entry name" value="Nucleotide-diphospho-sugar transferases"/>
    <property type="match status" value="1"/>
</dbReference>
<dbReference type="Gene3D" id="3.90.550.10">
    <property type="entry name" value="Spore Coat Polysaccharide Biosynthesis Protein SpsA, Chain A"/>
    <property type="match status" value="1"/>
</dbReference>
<accession>A0A967EYR8</accession>
<sequence>MPSILIGIALLSLLIWGYLLFFRGGFWRCAERLDPSAPAPSEWPAVTAIVPARDEADVIATAIASLLDQDYPGPFSVILVDDHSQDGTARIASETAAANPRPDRFKLLQATPLPAGWTGKLWALDQGLQGAAPETRYVWFSDADIAQPPAALRQLVAKAEAEQRDLVSLMVALRCEGFWERLLIPPFIYFFQKLYPFSWVNDPGRQTAAAAGGCILLRRDALTRIGGLSALSDALIDDCSLAAKVKQSRTANSRGLWLGLAEAARSIRPYAGLSTVWDMVARSAYTQLNHQPLLLLGTLLGMFITYLAPPLAVLSYPWHLQPTAALLGGGAWIAMSFSLLPVLRLYGQRLWLAPLLPLSAALYSAMTFDSAWRHWRSRGGTWKGRVQAKRRELD</sequence>
<gene>
    <name evidence="3" type="ORF">HBA54_14615</name>
</gene>
<feature type="transmembrane region" description="Helical" evidence="1">
    <location>
        <begin position="324"/>
        <end position="343"/>
    </location>
</feature>
<comment type="caution">
    <text evidence="3">The sequence shown here is derived from an EMBL/GenBank/DDBJ whole genome shotgun (WGS) entry which is preliminary data.</text>
</comment>
<proteinExistence type="predicted"/>